<keyword evidence="8" id="KW-0249">Electron transport</keyword>
<dbReference type="RefSeq" id="WP_267849232.1">
    <property type="nucleotide sequence ID" value="NZ_JAPMXC010000010.1"/>
</dbReference>
<comment type="subcellular location">
    <subcellularLocation>
        <location evidence="1">Cell membrane</location>
    </subcellularLocation>
</comment>
<accession>A0ABT3ZRZ2</accession>
<proteinExistence type="predicted"/>
<evidence type="ECO:0000256" key="12">
    <source>
        <dbReference type="SAM" id="SignalP"/>
    </source>
</evidence>
<dbReference type="InterPro" id="IPR014353">
    <property type="entry name" value="Membr-bd_ADH_cyt_c"/>
</dbReference>
<evidence type="ECO:0000313" key="14">
    <source>
        <dbReference type="EMBL" id="MCY0389324.1"/>
    </source>
</evidence>
<dbReference type="Gene3D" id="1.10.760.10">
    <property type="entry name" value="Cytochrome c-like domain"/>
    <property type="match status" value="2"/>
</dbReference>
<feature type="domain" description="Cytochrome c" evidence="13">
    <location>
        <begin position="325"/>
        <end position="413"/>
    </location>
</feature>
<keyword evidence="9 11" id="KW-0408">Iron</keyword>
<name>A0ABT3ZRZ2_9BURK</name>
<feature type="chain" id="PRO_5046192609" evidence="12">
    <location>
        <begin position="27"/>
        <end position="433"/>
    </location>
</feature>
<dbReference type="PROSITE" id="PS51007">
    <property type="entry name" value="CYTC"/>
    <property type="match status" value="3"/>
</dbReference>
<keyword evidence="5 11" id="KW-0479">Metal-binding</keyword>
<keyword evidence="7" id="KW-0677">Repeat</keyword>
<dbReference type="Proteomes" id="UP001082899">
    <property type="component" value="Unassembled WGS sequence"/>
</dbReference>
<dbReference type="PANTHER" id="PTHR35008">
    <property type="entry name" value="BLL4482 PROTEIN-RELATED"/>
    <property type="match status" value="1"/>
</dbReference>
<evidence type="ECO:0000256" key="2">
    <source>
        <dbReference type="ARBA" id="ARBA00022448"/>
    </source>
</evidence>
<evidence type="ECO:0000256" key="4">
    <source>
        <dbReference type="ARBA" id="ARBA00022617"/>
    </source>
</evidence>
<keyword evidence="10" id="KW-0472">Membrane</keyword>
<evidence type="ECO:0000256" key="6">
    <source>
        <dbReference type="ARBA" id="ARBA00022729"/>
    </source>
</evidence>
<gene>
    <name evidence="14" type="ORF">OVY01_19455</name>
</gene>
<keyword evidence="3" id="KW-1003">Cell membrane</keyword>
<evidence type="ECO:0000256" key="9">
    <source>
        <dbReference type="ARBA" id="ARBA00023004"/>
    </source>
</evidence>
<dbReference type="Pfam" id="PF00034">
    <property type="entry name" value="Cytochrom_C"/>
    <property type="match status" value="1"/>
</dbReference>
<feature type="domain" description="Cytochrome c" evidence="13">
    <location>
        <begin position="45"/>
        <end position="148"/>
    </location>
</feature>
<evidence type="ECO:0000256" key="1">
    <source>
        <dbReference type="ARBA" id="ARBA00004236"/>
    </source>
</evidence>
<organism evidence="14 15">
    <name type="scientific">Robbsia betulipollinis</name>
    <dbReference type="NCBI Taxonomy" id="2981849"/>
    <lineage>
        <taxon>Bacteria</taxon>
        <taxon>Pseudomonadati</taxon>
        <taxon>Pseudomonadota</taxon>
        <taxon>Betaproteobacteria</taxon>
        <taxon>Burkholderiales</taxon>
        <taxon>Burkholderiaceae</taxon>
        <taxon>Robbsia</taxon>
    </lineage>
</organism>
<dbReference type="Pfam" id="PF13442">
    <property type="entry name" value="Cytochrome_CBB3"/>
    <property type="match status" value="1"/>
</dbReference>
<keyword evidence="2" id="KW-0813">Transport</keyword>
<evidence type="ECO:0000256" key="11">
    <source>
        <dbReference type="PROSITE-ProRule" id="PRU00433"/>
    </source>
</evidence>
<dbReference type="PRINTS" id="PR00605">
    <property type="entry name" value="CYTCHROMECIC"/>
</dbReference>
<evidence type="ECO:0000256" key="3">
    <source>
        <dbReference type="ARBA" id="ARBA00022475"/>
    </source>
</evidence>
<evidence type="ECO:0000256" key="5">
    <source>
        <dbReference type="ARBA" id="ARBA00022723"/>
    </source>
</evidence>
<keyword evidence="15" id="KW-1185">Reference proteome</keyword>
<dbReference type="PANTHER" id="PTHR35008:SF8">
    <property type="entry name" value="ALCOHOL DEHYDROGENASE CYTOCHROME C SUBUNIT"/>
    <property type="match status" value="1"/>
</dbReference>
<evidence type="ECO:0000313" key="15">
    <source>
        <dbReference type="Proteomes" id="UP001082899"/>
    </source>
</evidence>
<dbReference type="EMBL" id="JAPMXC010000010">
    <property type="protein sequence ID" value="MCY0389324.1"/>
    <property type="molecule type" value="Genomic_DNA"/>
</dbReference>
<dbReference type="SUPFAM" id="SSF46626">
    <property type="entry name" value="Cytochrome c"/>
    <property type="match status" value="3"/>
</dbReference>
<evidence type="ECO:0000256" key="10">
    <source>
        <dbReference type="ARBA" id="ARBA00023136"/>
    </source>
</evidence>
<dbReference type="InterPro" id="IPR008168">
    <property type="entry name" value="Cyt_C_IC"/>
</dbReference>
<keyword evidence="4 11" id="KW-0349">Heme</keyword>
<evidence type="ECO:0000256" key="8">
    <source>
        <dbReference type="ARBA" id="ARBA00022982"/>
    </source>
</evidence>
<evidence type="ECO:0000256" key="7">
    <source>
        <dbReference type="ARBA" id="ARBA00022737"/>
    </source>
</evidence>
<dbReference type="PIRSF" id="PIRSF000018">
    <property type="entry name" value="Mb_ADH_cyt_c"/>
    <property type="match status" value="1"/>
</dbReference>
<dbReference type="InterPro" id="IPR036909">
    <property type="entry name" value="Cyt_c-like_dom_sf"/>
</dbReference>
<protein>
    <submittedName>
        <fullName evidence="14">Cytochrome c</fullName>
    </submittedName>
</protein>
<comment type="caution">
    <text evidence="14">The sequence shown here is derived from an EMBL/GenBank/DDBJ whole genome shotgun (WGS) entry which is preliminary data.</text>
</comment>
<dbReference type="InterPro" id="IPR051459">
    <property type="entry name" value="Cytochrome_c-type_DH"/>
</dbReference>
<evidence type="ECO:0000259" key="13">
    <source>
        <dbReference type="PROSITE" id="PS51007"/>
    </source>
</evidence>
<reference evidence="14" key="1">
    <citation type="submission" date="2022-11" db="EMBL/GenBank/DDBJ databases">
        <title>Robbsia betulipollinis sp. nov., isolated from pollen of birch (Betula pendula).</title>
        <authorList>
            <person name="Shi H."/>
            <person name="Ambika Manirajan B."/>
            <person name="Ratering S."/>
            <person name="Geissler-Plaum R."/>
            <person name="Schnell S."/>
        </authorList>
    </citation>
    <scope>NUCLEOTIDE SEQUENCE</scope>
    <source>
        <strain evidence="14">Bb-Pol-6</strain>
    </source>
</reference>
<keyword evidence="6 12" id="KW-0732">Signal</keyword>
<dbReference type="InterPro" id="IPR009056">
    <property type="entry name" value="Cyt_c-like_dom"/>
</dbReference>
<sequence length="433" mass="46199">MKRSNVVWLSLSGVVAMAAAASFALARAPALAPVSTPAPDAFPRDLRAAGARVVALGDCMVCHTAEGSAPFAGGVPLKTPFGTIYATNITPDRATGIGTWSLAAFTRALREGRSRDGTLLYPAFPYVHFTRMSDADIQAAYAYLMSRTPVRATAPANHLIFPLGWRPLLAFWNVLFLAPGPHATDVARDMSPADRDVGDGRYLADALGHCAACHTPLNVLGAERADHAFEGGVIEGWDAPPLNALAQGNRPWTVAQLTGYLRTGSDSEHGVAAGPMRAVTRDLARVPEADVRRMAMYFLSLHTPRPAARPVSSAGVPPATPMLDASVARGRSLFTASCAACHGAAAPMQMIGRRPALDRSDDVRAERPRNAVRVILQGIAWQRAEATDYMPAFAQTYDDRQVADIANYVRATYSTQPAWNATEKSVAALRGKD</sequence>
<feature type="signal peptide" evidence="12">
    <location>
        <begin position="1"/>
        <end position="26"/>
    </location>
</feature>
<feature type="domain" description="Cytochrome c" evidence="13">
    <location>
        <begin position="195"/>
        <end position="302"/>
    </location>
</feature>